<keyword evidence="4" id="KW-1185">Reference proteome</keyword>
<feature type="transmembrane region" description="Helical" evidence="2">
    <location>
        <begin position="70"/>
        <end position="89"/>
    </location>
</feature>
<evidence type="ECO:0000256" key="1">
    <source>
        <dbReference type="SAM" id="MobiDB-lite"/>
    </source>
</evidence>
<dbReference type="Pfam" id="PF04186">
    <property type="entry name" value="FxsA"/>
    <property type="match status" value="1"/>
</dbReference>
<accession>A0ABZ0HER9</accession>
<dbReference type="PANTHER" id="PTHR35335">
    <property type="entry name" value="UPF0716 PROTEIN FXSA"/>
    <property type="match status" value="1"/>
</dbReference>
<keyword evidence="2" id="KW-1133">Transmembrane helix</keyword>
<evidence type="ECO:0000313" key="3">
    <source>
        <dbReference type="EMBL" id="WOI32476.1"/>
    </source>
</evidence>
<keyword evidence="2" id="KW-0812">Transmembrane</keyword>
<dbReference type="RefSeq" id="WP_317384845.1">
    <property type="nucleotide sequence ID" value="NZ_CP136704.1"/>
</dbReference>
<feature type="transmembrane region" description="Helical" evidence="2">
    <location>
        <begin position="28"/>
        <end position="49"/>
    </location>
</feature>
<evidence type="ECO:0000256" key="2">
    <source>
        <dbReference type="SAM" id="Phobius"/>
    </source>
</evidence>
<evidence type="ECO:0000313" key="4">
    <source>
        <dbReference type="Proteomes" id="UP001302666"/>
    </source>
</evidence>
<dbReference type="Proteomes" id="UP001302666">
    <property type="component" value="Chromosome"/>
</dbReference>
<feature type="region of interest" description="Disordered" evidence="1">
    <location>
        <begin position="121"/>
        <end position="165"/>
    </location>
</feature>
<feature type="compositionally biased region" description="Basic and acidic residues" evidence="1">
    <location>
        <begin position="124"/>
        <end position="157"/>
    </location>
</feature>
<name>A0ABZ0HER9_TRISK</name>
<organism evidence="3 4">
    <name type="scientific">Tritonibacter scottomollicae</name>
    <name type="common">Epibacterium scottomollicae</name>
    <dbReference type="NCBI Taxonomy" id="483013"/>
    <lineage>
        <taxon>Bacteria</taxon>
        <taxon>Pseudomonadati</taxon>
        <taxon>Pseudomonadota</taxon>
        <taxon>Alphaproteobacteria</taxon>
        <taxon>Rhodobacterales</taxon>
        <taxon>Paracoccaceae</taxon>
        <taxon>Tritonibacter</taxon>
    </lineage>
</organism>
<keyword evidence="2" id="KW-0472">Membrane</keyword>
<sequence length="165" mass="17954">MPLFLAFLLVPIIEIALFIQVGGLIGLWPTLGIVILTAVLGTWLVRTQGQLALGQLRGSFERLSDPTEPLAHGAMILLAGALLLTPGFFTDAFGFLLLVPGFRTRAFAYLRSKVTVASFQMGSDPRHSARPRPADSRGDVIDGDYKEVTPRPRRDDPSGWVEGPK</sequence>
<dbReference type="EMBL" id="CP136704">
    <property type="protein sequence ID" value="WOI32476.1"/>
    <property type="molecule type" value="Genomic_DNA"/>
</dbReference>
<dbReference type="InterPro" id="IPR007313">
    <property type="entry name" value="FxsA"/>
</dbReference>
<dbReference type="NCBIfam" id="NF008528">
    <property type="entry name" value="PRK11463.1-2"/>
    <property type="match status" value="1"/>
</dbReference>
<reference evidence="3 4" key="1">
    <citation type="submission" date="2023-10" db="EMBL/GenBank/DDBJ databases">
        <title>Eight complete genome sequences of bacteria isolated from laboratory stock of Giant Kelp gametophytes.</title>
        <authorList>
            <person name="Tolentino B."/>
            <person name="Nuzhdin S."/>
        </authorList>
    </citation>
    <scope>NUCLEOTIDE SEQUENCE [LARGE SCALE GENOMIC DNA]</scope>
    <source>
        <strain evidence="3 4">LC.270.F.C4</strain>
    </source>
</reference>
<proteinExistence type="predicted"/>
<gene>
    <name evidence="3" type="ORF">R1T40_16180</name>
</gene>
<dbReference type="PANTHER" id="PTHR35335:SF1">
    <property type="entry name" value="UPF0716 PROTEIN FXSA"/>
    <property type="match status" value="1"/>
</dbReference>
<protein>
    <submittedName>
        <fullName evidence="3">FxsA family protein</fullName>
    </submittedName>
</protein>